<sequence length="101" mass="11503">MSNSKGKHVQKKNTITPFTLAAQAAKIKKSSINIDEATSSAITESDNIVEDSANKNFINSSKKLKYPHLAKDNLKWNPMWKKTYPWVDLVTRQNDKYMICT</sequence>
<name>A0A9N9D4J9_9GLOM</name>
<protein>
    <submittedName>
        <fullName evidence="1">2219_t:CDS:1</fullName>
    </submittedName>
</protein>
<evidence type="ECO:0000313" key="2">
    <source>
        <dbReference type="Proteomes" id="UP000789508"/>
    </source>
</evidence>
<reference evidence="1" key="1">
    <citation type="submission" date="2021-06" db="EMBL/GenBank/DDBJ databases">
        <authorList>
            <person name="Kallberg Y."/>
            <person name="Tangrot J."/>
            <person name="Rosling A."/>
        </authorList>
    </citation>
    <scope>NUCLEOTIDE SEQUENCE</scope>
    <source>
        <strain evidence="1">FL130A</strain>
    </source>
</reference>
<accession>A0A9N9D4J9</accession>
<keyword evidence="2" id="KW-1185">Reference proteome</keyword>
<organism evidence="1 2">
    <name type="scientific">Ambispora leptoticha</name>
    <dbReference type="NCBI Taxonomy" id="144679"/>
    <lineage>
        <taxon>Eukaryota</taxon>
        <taxon>Fungi</taxon>
        <taxon>Fungi incertae sedis</taxon>
        <taxon>Mucoromycota</taxon>
        <taxon>Glomeromycotina</taxon>
        <taxon>Glomeromycetes</taxon>
        <taxon>Archaeosporales</taxon>
        <taxon>Ambisporaceae</taxon>
        <taxon>Ambispora</taxon>
    </lineage>
</organism>
<gene>
    <name evidence="1" type="ORF">ALEPTO_LOCUS9009</name>
</gene>
<dbReference type="AlphaFoldDB" id="A0A9N9D4J9"/>
<proteinExistence type="predicted"/>
<dbReference type="Proteomes" id="UP000789508">
    <property type="component" value="Unassembled WGS sequence"/>
</dbReference>
<dbReference type="OrthoDB" id="2445858at2759"/>
<comment type="caution">
    <text evidence="1">The sequence shown here is derived from an EMBL/GenBank/DDBJ whole genome shotgun (WGS) entry which is preliminary data.</text>
</comment>
<evidence type="ECO:0000313" key="1">
    <source>
        <dbReference type="EMBL" id="CAG8622182.1"/>
    </source>
</evidence>
<dbReference type="EMBL" id="CAJVPS010006141">
    <property type="protein sequence ID" value="CAG8622182.1"/>
    <property type="molecule type" value="Genomic_DNA"/>
</dbReference>